<dbReference type="InterPro" id="IPR043502">
    <property type="entry name" value="DNA/RNA_pol_sf"/>
</dbReference>
<keyword evidence="2" id="KW-0540">Nuclease</keyword>
<accession>A0AAV3YW59</accession>
<dbReference type="PANTHER" id="PTHR47027:SF8">
    <property type="entry name" value="RIBONUCLEASE H"/>
    <property type="match status" value="1"/>
</dbReference>
<keyword evidence="3" id="KW-1185">Reference proteome</keyword>
<feature type="domain" description="Reverse transcriptase" evidence="1">
    <location>
        <begin position="1"/>
        <end position="70"/>
    </location>
</feature>
<comment type="caution">
    <text evidence="2">The sequence shown here is derived from an EMBL/GenBank/DDBJ whole genome shotgun (WGS) entry which is preliminary data.</text>
</comment>
<dbReference type="Pfam" id="PF00078">
    <property type="entry name" value="RVT_1"/>
    <property type="match status" value="1"/>
</dbReference>
<proteinExistence type="predicted"/>
<evidence type="ECO:0000259" key="1">
    <source>
        <dbReference type="PROSITE" id="PS50878"/>
    </source>
</evidence>
<dbReference type="PANTHER" id="PTHR47027">
    <property type="entry name" value="REVERSE TRANSCRIPTASE DOMAIN-CONTAINING PROTEIN"/>
    <property type="match status" value="1"/>
</dbReference>
<reference evidence="2 3" key="1">
    <citation type="journal article" date="2021" name="Elife">
        <title>Chloroplast acquisition without the gene transfer in kleptoplastic sea slugs, Plakobranchus ocellatus.</title>
        <authorList>
            <person name="Maeda T."/>
            <person name="Takahashi S."/>
            <person name="Yoshida T."/>
            <person name="Shimamura S."/>
            <person name="Takaki Y."/>
            <person name="Nagai Y."/>
            <person name="Toyoda A."/>
            <person name="Suzuki Y."/>
            <person name="Arimoto A."/>
            <person name="Ishii H."/>
            <person name="Satoh N."/>
            <person name="Nishiyama T."/>
            <person name="Hasebe M."/>
            <person name="Maruyama T."/>
            <person name="Minagawa J."/>
            <person name="Obokata J."/>
            <person name="Shigenobu S."/>
        </authorList>
    </citation>
    <scope>NUCLEOTIDE SEQUENCE [LARGE SCALE GENOMIC DNA]</scope>
</reference>
<dbReference type="SUPFAM" id="SSF56672">
    <property type="entry name" value="DNA/RNA polymerases"/>
    <property type="match status" value="1"/>
</dbReference>
<organism evidence="2 3">
    <name type="scientific">Plakobranchus ocellatus</name>
    <dbReference type="NCBI Taxonomy" id="259542"/>
    <lineage>
        <taxon>Eukaryota</taxon>
        <taxon>Metazoa</taxon>
        <taxon>Spiralia</taxon>
        <taxon>Lophotrochozoa</taxon>
        <taxon>Mollusca</taxon>
        <taxon>Gastropoda</taxon>
        <taxon>Heterobranchia</taxon>
        <taxon>Euthyneura</taxon>
        <taxon>Panpulmonata</taxon>
        <taxon>Sacoglossa</taxon>
        <taxon>Placobranchoidea</taxon>
        <taxon>Plakobranchidae</taxon>
        <taxon>Plakobranchus</taxon>
    </lineage>
</organism>
<evidence type="ECO:0000313" key="2">
    <source>
        <dbReference type="EMBL" id="GFN86605.1"/>
    </source>
</evidence>
<dbReference type="GO" id="GO:0004519">
    <property type="term" value="F:endonuclease activity"/>
    <property type="evidence" value="ECO:0007669"/>
    <property type="project" value="UniProtKB-KW"/>
</dbReference>
<dbReference type="AlphaFoldDB" id="A0AAV3YW59"/>
<evidence type="ECO:0000313" key="3">
    <source>
        <dbReference type="Proteomes" id="UP000735302"/>
    </source>
</evidence>
<sequence>MISSYVYDNINNLRYADDTVLIAENEKDLQQLLDIVKEESEKKGLELNRKKTEVMVVSRKQELPIINIYIKGTRLKQKDQFKYQATEETTAKLHQE</sequence>
<dbReference type="EMBL" id="BLXT01001552">
    <property type="protein sequence ID" value="GFN86605.1"/>
    <property type="molecule type" value="Genomic_DNA"/>
</dbReference>
<keyword evidence="2" id="KW-0255">Endonuclease</keyword>
<dbReference type="InterPro" id="IPR000477">
    <property type="entry name" value="RT_dom"/>
</dbReference>
<name>A0AAV3YW59_9GAST</name>
<protein>
    <submittedName>
        <fullName evidence="2">Endonuclease-reverse transcriptase</fullName>
    </submittedName>
</protein>
<dbReference type="Proteomes" id="UP000735302">
    <property type="component" value="Unassembled WGS sequence"/>
</dbReference>
<dbReference type="PROSITE" id="PS50878">
    <property type="entry name" value="RT_POL"/>
    <property type="match status" value="1"/>
</dbReference>
<gene>
    <name evidence="2" type="ORF">PoB_001311100</name>
</gene>
<keyword evidence="2" id="KW-0378">Hydrolase</keyword>